<reference evidence="3" key="1">
    <citation type="journal article" date="2019" name="Int. J. Syst. Evol. Microbiol.">
        <title>The Global Catalogue of Microorganisms (GCM) 10K type strain sequencing project: providing services to taxonomists for standard genome sequencing and annotation.</title>
        <authorList>
            <consortium name="The Broad Institute Genomics Platform"/>
            <consortium name="The Broad Institute Genome Sequencing Center for Infectious Disease"/>
            <person name="Wu L."/>
            <person name="Ma J."/>
        </authorList>
    </citation>
    <scope>NUCLEOTIDE SEQUENCE [LARGE SCALE GENOMIC DNA]</scope>
    <source>
        <strain evidence="3">CGMCC 1.12478</strain>
    </source>
</reference>
<keyword evidence="3" id="KW-1185">Reference proteome</keyword>
<feature type="transmembrane region" description="Helical" evidence="1">
    <location>
        <begin position="16"/>
        <end position="37"/>
    </location>
</feature>
<sequence>MLEFTDADTLFIVDSVAGMVLAGLATAFGAGLFPIVFGRAAETLPPELATMPTRLAHGIIATMLVALTAIWVTAMVGGLADVGYLLFVDLPGYVNFFPGTVMTLISASAIVLSFWVWLPHRNTANAPS</sequence>
<evidence type="ECO:0000313" key="3">
    <source>
        <dbReference type="Proteomes" id="UP000645462"/>
    </source>
</evidence>
<comment type="caution">
    <text evidence="2">The sequence shown here is derived from an EMBL/GenBank/DDBJ whole genome shotgun (WGS) entry which is preliminary data.</text>
</comment>
<accession>A0ABQ1KLS6</accession>
<protein>
    <submittedName>
        <fullName evidence="2">Uncharacterized protein</fullName>
    </submittedName>
</protein>
<dbReference type="EMBL" id="BMFC01000003">
    <property type="protein sequence ID" value="GGC00824.1"/>
    <property type="molecule type" value="Genomic_DNA"/>
</dbReference>
<keyword evidence="1" id="KW-0812">Transmembrane</keyword>
<dbReference type="RefSeq" id="WP_229747727.1">
    <property type="nucleotide sequence ID" value="NZ_BMFC01000003.1"/>
</dbReference>
<organism evidence="2 3">
    <name type="scientific">Marivita lacus</name>
    <dbReference type="NCBI Taxonomy" id="1323742"/>
    <lineage>
        <taxon>Bacteria</taxon>
        <taxon>Pseudomonadati</taxon>
        <taxon>Pseudomonadota</taxon>
        <taxon>Alphaproteobacteria</taxon>
        <taxon>Rhodobacterales</taxon>
        <taxon>Roseobacteraceae</taxon>
        <taxon>Marivita</taxon>
    </lineage>
</organism>
<keyword evidence="1" id="KW-0472">Membrane</keyword>
<feature type="transmembrane region" description="Helical" evidence="1">
    <location>
        <begin position="58"/>
        <end position="76"/>
    </location>
</feature>
<proteinExistence type="predicted"/>
<name>A0ABQ1KLS6_9RHOB</name>
<evidence type="ECO:0000313" key="2">
    <source>
        <dbReference type="EMBL" id="GGC00824.1"/>
    </source>
</evidence>
<keyword evidence="1" id="KW-1133">Transmembrane helix</keyword>
<evidence type="ECO:0000256" key="1">
    <source>
        <dbReference type="SAM" id="Phobius"/>
    </source>
</evidence>
<feature type="transmembrane region" description="Helical" evidence="1">
    <location>
        <begin position="96"/>
        <end position="118"/>
    </location>
</feature>
<dbReference type="Proteomes" id="UP000645462">
    <property type="component" value="Unassembled WGS sequence"/>
</dbReference>
<gene>
    <name evidence="2" type="ORF">GCM10011363_16800</name>
</gene>